<dbReference type="eggNOG" id="KOG3582">
    <property type="taxonomic scope" value="Eukaryota"/>
</dbReference>
<evidence type="ECO:0000256" key="1">
    <source>
        <dbReference type="ARBA" id="ARBA00023015"/>
    </source>
</evidence>
<dbReference type="PANTHER" id="PTHR10328:SF3">
    <property type="entry name" value="PROTEIN MAX"/>
    <property type="match status" value="1"/>
</dbReference>
<organism evidence="8 9">
    <name type="scientific">Kluyveromyces lactis (strain ATCC 8585 / CBS 2359 / DSM 70799 / NBRC 1267 / NRRL Y-1140 / WM37)</name>
    <name type="common">Yeast</name>
    <name type="synonym">Candida sphaerica</name>
    <dbReference type="NCBI Taxonomy" id="284590"/>
    <lineage>
        <taxon>Eukaryota</taxon>
        <taxon>Fungi</taxon>
        <taxon>Dikarya</taxon>
        <taxon>Ascomycota</taxon>
        <taxon>Saccharomycotina</taxon>
        <taxon>Saccharomycetes</taxon>
        <taxon>Saccharomycetales</taxon>
        <taxon>Saccharomycetaceae</taxon>
        <taxon>Kluyveromyces</taxon>
    </lineage>
</organism>
<dbReference type="GO" id="GO:0003700">
    <property type="term" value="F:DNA-binding transcription factor activity"/>
    <property type="evidence" value="ECO:0007669"/>
    <property type="project" value="TreeGrafter"/>
</dbReference>
<keyword evidence="2" id="KW-0238">DNA-binding</keyword>
<dbReference type="InParanoid" id="B5FV90"/>
<evidence type="ECO:0000313" key="9">
    <source>
        <dbReference type="Proteomes" id="UP000000598"/>
    </source>
</evidence>
<evidence type="ECO:0000259" key="7">
    <source>
        <dbReference type="PROSITE" id="PS50888"/>
    </source>
</evidence>
<dbReference type="GO" id="GO:0045944">
    <property type="term" value="P:positive regulation of transcription by RNA polymerase II"/>
    <property type="evidence" value="ECO:0007669"/>
    <property type="project" value="TreeGrafter"/>
</dbReference>
<dbReference type="GO" id="GO:0003677">
    <property type="term" value="F:DNA binding"/>
    <property type="evidence" value="ECO:0007669"/>
    <property type="project" value="UniProtKB-KW"/>
</dbReference>
<dbReference type="GO" id="GO:0046983">
    <property type="term" value="F:protein dimerization activity"/>
    <property type="evidence" value="ECO:0007669"/>
    <property type="project" value="InterPro"/>
</dbReference>
<proteinExistence type="predicted"/>
<feature type="region of interest" description="Disordered" evidence="6">
    <location>
        <begin position="1"/>
        <end position="37"/>
    </location>
</feature>
<accession>B5FV90</accession>
<dbReference type="FunCoup" id="B5FV90">
    <property type="interactions" value="1421"/>
</dbReference>
<dbReference type="AlphaFoldDB" id="B5FV90"/>
<dbReference type="EMBL" id="CR382126">
    <property type="protein sequence ID" value="CAR64404.1"/>
    <property type="molecule type" value="Genomic_DNA"/>
</dbReference>
<dbReference type="SUPFAM" id="SSF47459">
    <property type="entry name" value="HLH, helix-loop-helix DNA-binding domain"/>
    <property type="match status" value="1"/>
</dbReference>
<evidence type="ECO:0000256" key="6">
    <source>
        <dbReference type="SAM" id="MobiDB-lite"/>
    </source>
</evidence>
<dbReference type="Proteomes" id="UP000000598">
    <property type="component" value="Chromosome F"/>
</dbReference>
<name>B5FV90_KLULA</name>
<gene>
    <name evidence="8" type="ORF">KLLA0_F24509g</name>
</gene>
<dbReference type="PaxDb" id="284590-B5FV90"/>
<keyword evidence="3" id="KW-0010">Activator</keyword>
<keyword evidence="9" id="KW-1185">Reference proteome</keyword>
<dbReference type="HOGENOM" id="CLU_2097234_0_0_1"/>
<dbReference type="InterPro" id="IPR011598">
    <property type="entry name" value="bHLH_dom"/>
</dbReference>
<dbReference type="STRING" id="284590.B5FV90"/>
<feature type="domain" description="BHLH" evidence="7">
    <location>
        <begin position="29"/>
        <end position="81"/>
    </location>
</feature>
<dbReference type="PANTHER" id="PTHR10328">
    <property type="entry name" value="PROTEIN MAX MYC-ASSOCIATED FACTOR X"/>
    <property type="match status" value="1"/>
</dbReference>
<dbReference type="InterPro" id="IPR036638">
    <property type="entry name" value="HLH_DNA-bd_sf"/>
</dbReference>
<keyword evidence="4" id="KW-0804">Transcription</keyword>
<reference evidence="8 9" key="1">
    <citation type="journal article" date="2004" name="Nature">
        <title>Genome evolution in yeasts.</title>
        <authorList>
            <consortium name="Genolevures"/>
            <person name="Dujon B."/>
            <person name="Sherman D."/>
            <person name="Fischer G."/>
            <person name="Durrens P."/>
            <person name="Casaregola S."/>
            <person name="Lafontaine I."/>
            <person name="de Montigny J."/>
            <person name="Marck C."/>
            <person name="Neuveglise C."/>
            <person name="Talla E."/>
            <person name="Goffard N."/>
            <person name="Frangeul L."/>
            <person name="Aigle M."/>
            <person name="Anthouard V."/>
            <person name="Babour A."/>
            <person name="Barbe V."/>
            <person name="Barnay S."/>
            <person name="Blanchin S."/>
            <person name="Beckerich J.M."/>
            <person name="Beyne E."/>
            <person name="Bleykasten C."/>
            <person name="Boisrame A."/>
            <person name="Boyer J."/>
            <person name="Cattolico L."/>
            <person name="Confanioleri F."/>
            <person name="de Daruvar A."/>
            <person name="Despons L."/>
            <person name="Fabre E."/>
            <person name="Fairhead C."/>
            <person name="Ferry-Dumazet H."/>
            <person name="Groppi A."/>
            <person name="Hantraye F."/>
            <person name="Hennequin C."/>
            <person name="Jauniaux N."/>
            <person name="Joyet P."/>
            <person name="Kachouri R."/>
            <person name="Kerrest A."/>
            <person name="Koszul R."/>
            <person name="Lemaire M."/>
            <person name="Lesur I."/>
            <person name="Ma L."/>
            <person name="Muller H."/>
            <person name="Nicaud J.M."/>
            <person name="Nikolski M."/>
            <person name="Oztas S."/>
            <person name="Ozier-Kalogeropoulos O."/>
            <person name="Pellenz S."/>
            <person name="Potier S."/>
            <person name="Richard G.F."/>
            <person name="Straub M.L."/>
            <person name="Suleau A."/>
            <person name="Swennene D."/>
            <person name="Tekaia F."/>
            <person name="Wesolowski-Louvel M."/>
            <person name="Westhof E."/>
            <person name="Wirth B."/>
            <person name="Zeniou-Meyer M."/>
            <person name="Zivanovic I."/>
            <person name="Bolotin-Fukuhara M."/>
            <person name="Thierry A."/>
            <person name="Bouchier C."/>
            <person name="Caudron B."/>
            <person name="Scarpelli C."/>
            <person name="Gaillardin C."/>
            <person name="Weissenbach J."/>
            <person name="Wincker P."/>
            <person name="Souciet J.L."/>
        </authorList>
    </citation>
    <scope>NUCLEOTIDE SEQUENCE [LARGE SCALE GENOMIC DNA]</scope>
    <source>
        <strain evidence="9">ATCC 8585 / CBS 2359 / DSM 70799 / NBRC 1267 / NRRL Y-1140 / WM37</strain>
    </source>
</reference>
<keyword evidence="5" id="KW-0539">Nucleus</keyword>
<sequence>MATSPSTTTGKDIKKKSERRSGPRFDPAEQRWKHVSCEKNRRSSIRGSYDKLVDLVPGLSEKERRSEWKIYVKSRHYLLWLYARNKHLRQKLNELNREYPAHLFLERHDSGCERNS</sequence>
<keyword evidence="1" id="KW-0805">Transcription regulation</keyword>
<evidence type="ECO:0000256" key="3">
    <source>
        <dbReference type="ARBA" id="ARBA00023159"/>
    </source>
</evidence>
<dbReference type="PROSITE" id="PS50888">
    <property type="entry name" value="BHLH"/>
    <property type="match status" value="1"/>
</dbReference>
<feature type="compositionally biased region" description="Polar residues" evidence="6">
    <location>
        <begin position="1"/>
        <end position="10"/>
    </location>
</feature>
<dbReference type="InterPro" id="IPR057072">
    <property type="entry name" value="bHLH_INO4"/>
</dbReference>
<evidence type="ECO:0000313" key="8">
    <source>
        <dbReference type="EMBL" id="CAR64404.1"/>
    </source>
</evidence>
<dbReference type="KEGG" id="kla:KLLA0_F24509g"/>
<evidence type="ECO:0000256" key="4">
    <source>
        <dbReference type="ARBA" id="ARBA00023163"/>
    </source>
</evidence>
<evidence type="ECO:0000256" key="5">
    <source>
        <dbReference type="ARBA" id="ARBA00023242"/>
    </source>
</evidence>
<dbReference type="GO" id="GO:0090575">
    <property type="term" value="C:RNA polymerase II transcription regulator complex"/>
    <property type="evidence" value="ECO:0007669"/>
    <property type="project" value="TreeGrafter"/>
</dbReference>
<evidence type="ECO:0000256" key="2">
    <source>
        <dbReference type="ARBA" id="ARBA00023125"/>
    </source>
</evidence>
<protein>
    <submittedName>
        <fullName evidence="8">KLLA0F24509p</fullName>
    </submittedName>
</protein>
<dbReference type="Pfam" id="PF23181">
    <property type="entry name" value="bHLH_INO4"/>
    <property type="match status" value="1"/>
</dbReference>
<feature type="compositionally biased region" description="Basic and acidic residues" evidence="6">
    <location>
        <begin position="19"/>
        <end position="37"/>
    </location>
</feature>
<dbReference type="Gene3D" id="4.10.280.10">
    <property type="entry name" value="Helix-loop-helix DNA-binding domain"/>
    <property type="match status" value="1"/>
</dbReference>